<sequence length="76" mass="8282">MPLLPAILLIGASIEGVAIMVEFPLCDNAGGGIIVMVELGFTGFRLLGERRLIKLCKRDSNVPKFTYSSYIIVILN</sequence>
<accession>A0A059C2W4</accession>
<name>A0A059C2W4_EUCGR</name>
<organism evidence="1">
    <name type="scientific">Eucalyptus grandis</name>
    <name type="common">Flooded gum</name>
    <dbReference type="NCBI Taxonomy" id="71139"/>
    <lineage>
        <taxon>Eukaryota</taxon>
        <taxon>Viridiplantae</taxon>
        <taxon>Streptophyta</taxon>
        <taxon>Embryophyta</taxon>
        <taxon>Tracheophyta</taxon>
        <taxon>Spermatophyta</taxon>
        <taxon>Magnoliopsida</taxon>
        <taxon>eudicotyledons</taxon>
        <taxon>Gunneridae</taxon>
        <taxon>Pentapetalae</taxon>
        <taxon>rosids</taxon>
        <taxon>malvids</taxon>
        <taxon>Myrtales</taxon>
        <taxon>Myrtaceae</taxon>
        <taxon>Myrtoideae</taxon>
        <taxon>Eucalypteae</taxon>
        <taxon>Eucalyptus</taxon>
    </lineage>
</organism>
<dbReference type="EMBL" id="KK198757">
    <property type="protein sequence ID" value="KCW72265.1"/>
    <property type="molecule type" value="Genomic_DNA"/>
</dbReference>
<dbReference type="AlphaFoldDB" id="A0A059C2W4"/>
<proteinExistence type="predicted"/>
<evidence type="ECO:0000313" key="1">
    <source>
        <dbReference type="EMBL" id="KCW72265.1"/>
    </source>
</evidence>
<dbReference type="Gramene" id="KCW72265">
    <property type="protein sequence ID" value="KCW72265"/>
    <property type="gene ID" value="EUGRSUZ_E00718"/>
</dbReference>
<reference evidence="1" key="1">
    <citation type="submission" date="2013-07" db="EMBL/GenBank/DDBJ databases">
        <title>The genome of Eucalyptus grandis.</title>
        <authorList>
            <person name="Schmutz J."/>
            <person name="Hayes R."/>
            <person name="Myburg A."/>
            <person name="Tuskan G."/>
            <person name="Grattapaglia D."/>
            <person name="Rokhsar D.S."/>
        </authorList>
    </citation>
    <scope>NUCLEOTIDE SEQUENCE</scope>
    <source>
        <tissue evidence="1">Leaf extractions</tissue>
    </source>
</reference>
<gene>
    <name evidence="1" type="ORF">EUGRSUZ_E00718</name>
</gene>
<protein>
    <submittedName>
        <fullName evidence="1">Uncharacterized protein</fullName>
    </submittedName>
</protein>
<dbReference type="InParanoid" id="A0A059C2W4"/>